<comment type="caution">
    <text evidence="1">The sequence shown here is derived from an EMBL/GenBank/DDBJ whole genome shotgun (WGS) entry which is preliminary data.</text>
</comment>
<sequence>MVIRIAISYSPEDGVDASYDLAKLSLLSQIEASLLVIYACVLNIVYSHSISHLEEKKEEERYEKPELPADDIPRQVEELDSAAIVELPVPHPELAGAEQFHQLDDTTINRSRECVLYLNEDASLVDATPDVGP</sequence>
<dbReference type="Proteomes" id="UP001143856">
    <property type="component" value="Unassembled WGS sequence"/>
</dbReference>
<reference evidence="1" key="1">
    <citation type="submission" date="2022-10" db="EMBL/GenBank/DDBJ databases">
        <title>Genome Sequence of Xylaria curta.</title>
        <authorList>
            <person name="Buettner E."/>
        </authorList>
    </citation>
    <scope>NUCLEOTIDE SEQUENCE</scope>
    <source>
        <strain evidence="1">Babe10</strain>
    </source>
</reference>
<dbReference type="EMBL" id="JAPDGR010000081">
    <property type="protein sequence ID" value="KAJ2996795.1"/>
    <property type="molecule type" value="Genomic_DNA"/>
</dbReference>
<protein>
    <submittedName>
        <fullName evidence="1">Uncharacterized protein</fullName>
    </submittedName>
</protein>
<keyword evidence="2" id="KW-1185">Reference proteome</keyword>
<evidence type="ECO:0000313" key="1">
    <source>
        <dbReference type="EMBL" id="KAJ2996795.1"/>
    </source>
</evidence>
<gene>
    <name evidence="1" type="ORF">NUW58_g858</name>
</gene>
<proteinExistence type="predicted"/>
<evidence type="ECO:0000313" key="2">
    <source>
        <dbReference type="Proteomes" id="UP001143856"/>
    </source>
</evidence>
<name>A0ACC1PPB7_9PEZI</name>
<organism evidence="1 2">
    <name type="scientific">Xylaria curta</name>
    <dbReference type="NCBI Taxonomy" id="42375"/>
    <lineage>
        <taxon>Eukaryota</taxon>
        <taxon>Fungi</taxon>
        <taxon>Dikarya</taxon>
        <taxon>Ascomycota</taxon>
        <taxon>Pezizomycotina</taxon>
        <taxon>Sordariomycetes</taxon>
        <taxon>Xylariomycetidae</taxon>
        <taxon>Xylariales</taxon>
        <taxon>Xylariaceae</taxon>
        <taxon>Xylaria</taxon>
    </lineage>
</organism>
<accession>A0ACC1PPB7</accession>